<sequence>MSAPQIPNLNTLRRGGGGLRGRLPGRGRGSNAAPDATPNAGNTAGKDQIVQSTDGDASLSRLSAVELGYLDDPFARSLTPGGGTASRRFPIINRGTYVRTTAIDELVDRFLGHADDQHATKKQIISLGAGSDTRIFRICAKQPASTIVYHEIDFSVNTAAKIKTIRSTPSLQKTIHINEAALEGGESGGVTISLAGDTLHSPSYHIHPIDLRTLVAETKKQTSQESTISPTASVAHLPGIDTSLPTLLISECCLIYLSPHDADSVVDYFAKKVFPNTTPLGLVIYEPIRPDDPFGRTMVSNLAARGIQLQTLHKYSSLKAQKQRLRDHGFDTGQEVADIDFIWNRWISEGEKERVAMLEMLDEIEEWRLLAQHYCIAWGWRDSEEGHFIDWNVIEKQNSDI</sequence>
<dbReference type="InterPro" id="IPR007213">
    <property type="entry name" value="Ppm1/Ppm2/Tcmp"/>
</dbReference>
<feature type="compositionally biased region" description="Gly residues" evidence="10">
    <location>
        <begin position="14"/>
        <end position="28"/>
    </location>
</feature>
<evidence type="ECO:0000256" key="2">
    <source>
        <dbReference type="ARBA" id="ARBA00010703"/>
    </source>
</evidence>
<gene>
    <name evidence="11" type="ORF">BGW36DRAFT_294991</name>
</gene>
<accession>A0AAD4KR57</accession>
<evidence type="ECO:0000256" key="4">
    <source>
        <dbReference type="ARBA" id="ARBA00017497"/>
    </source>
</evidence>
<feature type="compositionally biased region" description="Polar residues" evidence="10">
    <location>
        <begin position="1"/>
        <end position="11"/>
    </location>
</feature>
<evidence type="ECO:0000256" key="8">
    <source>
        <dbReference type="PIRNR" id="PIRNR016305"/>
    </source>
</evidence>
<protein>
    <recommendedName>
        <fullName evidence="4 8">Leucine carboxyl methyltransferase 1</fullName>
        <ecNumber evidence="3 8">2.1.1.233</ecNumber>
    </recommendedName>
</protein>
<evidence type="ECO:0000256" key="6">
    <source>
        <dbReference type="ARBA" id="ARBA00022679"/>
    </source>
</evidence>
<dbReference type="PANTHER" id="PTHR13600">
    <property type="entry name" value="LEUCINE CARBOXYL METHYLTRANSFERASE"/>
    <property type="match status" value="1"/>
</dbReference>
<dbReference type="EMBL" id="JAJTJA010000005">
    <property type="protein sequence ID" value="KAH8698599.1"/>
    <property type="molecule type" value="Genomic_DNA"/>
</dbReference>
<dbReference type="GeneID" id="70241423"/>
<comment type="function">
    <text evidence="8">Methylates the carboxyl group of the C-terminal leucine residue of protein phosphatase 2A catalytic subunits to form alpha-leucine ester residues.</text>
</comment>
<feature type="binding site" evidence="9">
    <location>
        <position position="128"/>
    </location>
    <ligand>
        <name>S-adenosyl-L-methionine</name>
        <dbReference type="ChEBI" id="CHEBI:59789"/>
    </ligand>
</feature>
<dbReference type="GO" id="GO:0018423">
    <property type="term" value="F:protein C-terminal leucine carboxyl O-methyltransferase activity"/>
    <property type="evidence" value="ECO:0007669"/>
    <property type="project" value="UniProtKB-EC"/>
</dbReference>
<feature type="binding site" evidence="9">
    <location>
        <begin position="210"/>
        <end position="211"/>
    </location>
    <ligand>
        <name>S-adenosyl-L-methionine</name>
        <dbReference type="ChEBI" id="CHEBI:59789"/>
    </ligand>
</feature>
<comment type="caution">
    <text evidence="11">The sequence shown here is derived from an EMBL/GenBank/DDBJ whole genome shotgun (WGS) entry which is preliminary data.</text>
</comment>
<feature type="binding site" evidence="9">
    <location>
        <position position="251"/>
    </location>
    <ligand>
        <name>S-adenosyl-L-methionine</name>
        <dbReference type="ChEBI" id="CHEBI:59789"/>
    </ligand>
</feature>
<dbReference type="AlphaFoldDB" id="A0AAD4KR57"/>
<dbReference type="PANTHER" id="PTHR13600:SF21">
    <property type="entry name" value="LEUCINE CARBOXYL METHYLTRANSFERASE 1"/>
    <property type="match status" value="1"/>
</dbReference>
<dbReference type="Gene3D" id="3.40.50.150">
    <property type="entry name" value="Vaccinia Virus protein VP39"/>
    <property type="match status" value="1"/>
</dbReference>
<dbReference type="RefSeq" id="XP_046073063.1">
    <property type="nucleotide sequence ID" value="XM_046211136.1"/>
</dbReference>
<dbReference type="InterPro" id="IPR016651">
    <property type="entry name" value="LCMT1"/>
</dbReference>
<name>A0AAD4KR57_9EURO</name>
<keyword evidence="6 8" id="KW-0808">Transferase</keyword>
<evidence type="ECO:0000256" key="3">
    <source>
        <dbReference type="ARBA" id="ARBA00012834"/>
    </source>
</evidence>
<comment type="similarity">
    <text evidence="2 8">Belongs to the methyltransferase superfamily. LCMT family.</text>
</comment>
<proteinExistence type="inferred from homology"/>
<comment type="catalytic activity">
    <reaction evidence="1 8">
        <text>[phosphatase 2A protein]-C-terminal L-leucine + S-adenosyl-L-methionine = [phosphatase 2A protein]-C-terminal L-leucine methyl ester + S-adenosyl-L-homocysteine</text>
        <dbReference type="Rhea" id="RHEA:48544"/>
        <dbReference type="Rhea" id="RHEA-COMP:12134"/>
        <dbReference type="Rhea" id="RHEA-COMP:12135"/>
        <dbReference type="ChEBI" id="CHEBI:57856"/>
        <dbReference type="ChEBI" id="CHEBI:59789"/>
        <dbReference type="ChEBI" id="CHEBI:90516"/>
        <dbReference type="ChEBI" id="CHEBI:90517"/>
        <dbReference type="EC" id="2.1.1.233"/>
    </reaction>
</comment>
<keyword evidence="12" id="KW-1185">Reference proteome</keyword>
<dbReference type="PIRSF" id="PIRSF016305">
    <property type="entry name" value="LCM_mtfrase"/>
    <property type="match status" value="1"/>
</dbReference>
<evidence type="ECO:0000256" key="9">
    <source>
        <dbReference type="PIRSR" id="PIRSR016305-1"/>
    </source>
</evidence>
<feature type="binding site" evidence="9">
    <location>
        <position position="99"/>
    </location>
    <ligand>
        <name>S-adenosyl-L-methionine</name>
        <dbReference type="ChEBI" id="CHEBI:59789"/>
    </ligand>
</feature>
<dbReference type="Proteomes" id="UP001201262">
    <property type="component" value="Unassembled WGS sequence"/>
</dbReference>
<reference evidence="11" key="1">
    <citation type="submission" date="2021-12" db="EMBL/GenBank/DDBJ databases">
        <title>Convergent genome expansion in fungi linked to evolution of root-endophyte symbiosis.</title>
        <authorList>
            <consortium name="DOE Joint Genome Institute"/>
            <person name="Ke Y.-H."/>
            <person name="Bonito G."/>
            <person name="Liao H.-L."/>
            <person name="Looney B."/>
            <person name="Rojas-Flechas A."/>
            <person name="Nash J."/>
            <person name="Hameed K."/>
            <person name="Schadt C."/>
            <person name="Martin F."/>
            <person name="Crous P.W."/>
            <person name="Miettinen O."/>
            <person name="Magnuson J.K."/>
            <person name="Labbe J."/>
            <person name="Jacobson D."/>
            <person name="Doktycz M.J."/>
            <person name="Veneault-Fourrey C."/>
            <person name="Kuo A."/>
            <person name="Mondo S."/>
            <person name="Calhoun S."/>
            <person name="Riley R."/>
            <person name="Ohm R."/>
            <person name="LaButti K."/>
            <person name="Andreopoulos B."/>
            <person name="Pangilinan J."/>
            <person name="Nolan M."/>
            <person name="Tritt A."/>
            <person name="Clum A."/>
            <person name="Lipzen A."/>
            <person name="Daum C."/>
            <person name="Barry K."/>
            <person name="Grigoriev I.V."/>
            <person name="Vilgalys R."/>
        </authorList>
    </citation>
    <scope>NUCLEOTIDE SEQUENCE</scope>
    <source>
        <strain evidence="11">PMI_201</strain>
    </source>
</reference>
<dbReference type="EC" id="2.1.1.233" evidence="3 8"/>
<dbReference type="InterPro" id="IPR029063">
    <property type="entry name" value="SAM-dependent_MTases_sf"/>
</dbReference>
<organism evidence="11 12">
    <name type="scientific">Talaromyces proteolyticus</name>
    <dbReference type="NCBI Taxonomy" id="1131652"/>
    <lineage>
        <taxon>Eukaryota</taxon>
        <taxon>Fungi</taxon>
        <taxon>Dikarya</taxon>
        <taxon>Ascomycota</taxon>
        <taxon>Pezizomycotina</taxon>
        <taxon>Eurotiomycetes</taxon>
        <taxon>Eurotiomycetidae</taxon>
        <taxon>Eurotiales</taxon>
        <taxon>Trichocomaceae</taxon>
        <taxon>Talaromyces</taxon>
        <taxon>Talaromyces sect. Bacilispori</taxon>
    </lineage>
</organism>
<evidence type="ECO:0000256" key="7">
    <source>
        <dbReference type="ARBA" id="ARBA00022691"/>
    </source>
</evidence>
<dbReference type="Pfam" id="PF04072">
    <property type="entry name" value="LCM"/>
    <property type="match status" value="1"/>
</dbReference>
<keyword evidence="7 8" id="KW-0949">S-adenosyl-L-methionine</keyword>
<dbReference type="SUPFAM" id="SSF53335">
    <property type="entry name" value="S-adenosyl-L-methionine-dependent methyltransferases"/>
    <property type="match status" value="1"/>
</dbReference>
<evidence type="ECO:0000313" key="11">
    <source>
        <dbReference type="EMBL" id="KAH8698599.1"/>
    </source>
</evidence>
<evidence type="ECO:0000313" key="12">
    <source>
        <dbReference type="Proteomes" id="UP001201262"/>
    </source>
</evidence>
<feature type="region of interest" description="Disordered" evidence="10">
    <location>
        <begin position="1"/>
        <end position="48"/>
    </location>
</feature>
<keyword evidence="5 8" id="KW-0489">Methyltransferase</keyword>
<dbReference type="GO" id="GO:0032259">
    <property type="term" value="P:methylation"/>
    <property type="evidence" value="ECO:0007669"/>
    <property type="project" value="UniProtKB-KW"/>
</dbReference>
<evidence type="ECO:0000256" key="5">
    <source>
        <dbReference type="ARBA" id="ARBA00022603"/>
    </source>
</evidence>
<evidence type="ECO:0000256" key="1">
    <source>
        <dbReference type="ARBA" id="ARBA00000724"/>
    </source>
</evidence>
<evidence type="ECO:0000256" key="10">
    <source>
        <dbReference type="SAM" id="MobiDB-lite"/>
    </source>
</evidence>